<sequence>MAELILAKDLPAPSQLVARLLQIKVLKDELDLLEEQTRQQIKADTNAKKIQTSAGEVSIVESQRLTFNNDLVLAIATAKGIDPNVLGDFSFKADEKKVQASISAGLITNEELQGAVKISTFDRFTIKPTNDVKDVLAVKAKTSLLLLADGDLK</sequence>
<reference evidence="2" key="1">
    <citation type="submission" date="2020-05" db="EMBL/GenBank/DDBJ databases">
        <authorList>
            <person name="Chiriac C."/>
            <person name="Salcher M."/>
            <person name="Ghai R."/>
            <person name="Kavagutti S V."/>
        </authorList>
    </citation>
    <scope>NUCLEOTIDE SEQUENCE</scope>
</reference>
<proteinExistence type="predicted"/>
<evidence type="ECO:0000256" key="1">
    <source>
        <dbReference type="SAM" id="Coils"/>
    </source>
</evidence>
<protein>
    <submittedName>
        <fullName evidence="2">Uncharacterized protein</fullName>
    </submittedName>
</protein>
<dbReference type="EMBL" id="LR798356">
    <property type="protein sequence ID" value="CAB5225762.1"/>
    <property type="molecule type" value="Genomic_DNA"/>
</dbReference>
<name>A0A6J7XA27_9CAUD</name>
<feature type="coiled-coil region" evidence="1">
    <location>
        <begin position="16"/>
        <end position="43"/>
    </location>
</feature>
<keyword evidence="1" id="KW-0175">Coiled coil</keyword>
<organism evidence="2">
    <name type="scientific">uncultured Caudovirales phage</name>
    <dbReference type="NCBI Taxonomy" id="2100421"/>
    <lineage>
        <taxon>Viruses</taxon>
        <taxon>Duplodnaviria</taxon>
        <taxon>Heunggongvirae</taxon>
        <taxon>Uroviricota</taxon>
        <taxon>Caudoviricetes</taxon>
        <taxon>Peduoviridae</taxon>
        <taxon>Maltschvirus</taxon>
        <taxon>Maltschvirus maltsch</taxon>
    </lineage>
</organism>
<accession>A0A6J7XA27</accession>
<gene>
    <name evidence="2" type="ORF">UFOVP755_3</name>
</gene>
<evidence type="ECO:0000313" key="2">
    <source>
        <dbReference type="EMBL" id="CAB5225762.1"/>
    </source>
</evidence>